<dbReference type="EMBL" id="AZTB01000005">
    <property type="protein sequence ID" value="KGG81150.1"/>
    <property type="molecule type" value="Genomic_DNA"/>
</dbReference>
<dbReference type="STRING" id="1156417.Y919_01830"/>
<organism evidence="2 3">
    <name type="scientific">Caloranaerobacter azorensis H53214</name>
    <dbReference type="NCBI Taxonomy" id="1156417"/>
    <lineage>
        <taxon>Bacteria</taxon>
        <taxon>Bacillati</taxon>
        <taxon>Bacillota</taxon>
        <taxon>Tissierellia</taxon>
        <taxon>Tissierellales</taxon>
        <taxon>Thermohalobacteraceae</taxon>
        <taxon>Caloranaerobacter</taxon>
    </lineage>
</organism>
<sequence>MDKIEMNKKEMLEKKVWAVVGATNNKEKFGYKIWKKLKDNGYEVYPVNPKYDNIDGETCYPTLKDLPKIPDVVDFVVPPKVTLKGIDDANELGIEYLWFQPGTADEEVIDKAERLGKKIVFYDCVLAALD</sequence>
<dbReference type="Pfam" id="PF13380">
    <property type="entry name" value="CoA_binding_2"/>
    <property type="match status" value="1"/>
</dbReference>
<evidence type="ECO:0000259" key="1">
    <source>
        <dbReference type="SMART" id="SM00881"/>
    </source>
</evidence>
<gene>
    <name evidence="2" type="ORF">Y919_01830</name>
</gene>
<evidence type="ECO:0000313" key="2">
    <source>
        <dbReference type="EMBL" id="KGG81150.1"/>
    </source>
</evidence>
<reference evidence="2 3" key="1">
    <citation type="submission" date="2013-12" db="EMBL/GenBank/DDBJ databases">
        <title>Draft genome sequence of Caloranaerobacter sp. H53214.</title>
        <authorList>
            <person name="Jiang L.J."/>
            <person name="Shao Z.Z."/>
            <person name="Long M.N."/>
        </authorList>
    </citation>
    <scope>NUCLEOTIDE SEQUENCE [LARGE SCALE GENOMIC DNA]</scope>
    <source>
        <strain evidence="2 3">H53214</strain>
    </source>
</reference>
<protein>
    <submittedName>
        <fullName evidence="2">CoA-binding protein</fullName>
    </submittedName>
</protein>
<dbReference type="SUPFAM" id="SSF51735">
    <property type="entry name" value="NAD(P)-binding Rossmann-fold domains"/>
    <property type="match status" value="1"/>
</dbReference>
<proteinExistence type="predicted"/>
<dbReference type="RefSeq" id="WP_035161844.1">
    <property type="nucleotide sequence ID" value="NZ_AZTB01000005.1"/>
</dbReference>
<dbReference type="InterPro" id="IPR036291">
    <property type="entry name" value="NAD(P)-bd_dom_sf"/>
</dbReference>
<dbReference type="Proteomes" id="UP000029622">
    <property type="component" value="Unassembled WGS sequence"/>
</dbReference>
<comment type="caution">
    <text evidence="2">The sequence shown here is derived from an EMBL/GenBank/DDBJ whole genome shotgun (WGS) entry which is preliminary data.</text>
</comment>
<feature type="domain" description="CoA-binding" evidence="1">
    <location>
        <begin position="11"/>
        <end position="103"/>
    </location>
</feature>
<dbReference type="PANTHER" id="PTHR33303:SF2">
    <property type="entry name" value="COA-BINDING DOMAIN-CONTAINING PROTEIN"/>
    <property type="match status" value="1"/>
</dbReference>
<evidence type="ECO:0000313" key="3">
    <source>
        <dbReference type="Proteomes" id="UP000029622"/>
    </source>
</evidence>
<accession>A0A096BIZ8</accession>
<dbReference type="Gene3D" id="3.40.50.720">
    <property type="entry name" value="NAD(P)-binding Rossmann-like Domain"/>
    <property type="match status" value="1"/>
</dbReference>
<dbReference type="InterPro" id="IPR003781">
    <property type="entry name" value="CoA-bd"/>
</dbReference>
<dbReference type="SMART" id="SM00881">
    <property type="entry name" value="CoA_binding"/>
    <property type="match status" value="1"/>
</dbReference>
<dbReference type="AlphaFoldDB" id="A0A096BIZ8"/>
<name>A0A096BIZ8_9FIRM</name>
<dbReference type="PANTHER" id="PTHR33303">
    <property type="entry name" value="CYTOPLASMIC PROTEIN-RELATED"/>
    <property type="match status" value="1"/>
</dbReference>